<dbReference type="AlphaFoldDB" id="Q6H5X4"/>
<reference evidence="3" key="2">
    <citation type="submission" date="2002-07" db="EMBL/GenBank/DDBJ databases">
        <title>Oryza sativa nipponbare(GA3) genomic DNA, chromosome 2, BAC clone:OSJNBa0014E22.</title>
        <authorList>
            <person name="Sasaki T."/>
            <person name="Matsumoto T."/>
            <person name="Katayose Y."/>
        </authorList>
    </citation>
    <scope>NUCLEOTIDE SEQUENCE</scope>
</reference>
<sequence length="188" mass="21262">MKHLFLLLLPLIMIFLPCIACDAPQLVYDAGGEELSSEHKYYIFLVNNRSGGGALSIIYAGNTHFSDAVRLSTDVQIDFVDIIWLCNRPSTWYISNFQLKLLPMPPSSSTSKLQYVVANTNIEPNYPSSAKVFRIERYSDDDNMTYKLLTCITHGKPCKYLGFQVFGDNKFLVATDEPLAVQIVKEYT</sequence>
<dbReference type="Proteomes" id="UP000000763">
    <property type="component" value="Chromosome 2"/>
</dbReference>
<keyword evidence="1" id="KW-0732">Signal</keyword>
<dbReference type="InterPro" id="IPR002160">
    <property type="entry name" value="Prot_inh_Kunz-lg"/>
</dbReference>
<evidence type="ECO:0000313" key="2">
    <source>
        <dbReference type="EMBL" id="BAD25077.1"/>
    </source>
</evidence>
<reference evidence="4" key="4">
    <citation type="journal article" date="2008" name="Nucleic Acids Res.">
        <title>The rice annotation project database (RAP-DB): 2008 update.</title>
        <authorList>
            <consortium name="The rice annotation project (RAP)"/>
        </authorList>
    </citation>
    <scope>GENOME REANNOTATION</scope>
    <source>
        <strain evidence="4">cv. Nipponbare</strain>
    </source>
</reference>
<dbReference type="EMBL" id="AP004067">
    <property type="protein sequence ID" value="BAD25077.1"/>
    <property type="molecule type" value="Genomic_DNA"/>
</dbReference>
<reference evidence="2" key="1">
    <citation type="submission" date="2001-08" db="EMBL/GenBank/DDBJ databases">
        <title>Oryza sativa nipponbare(GA3) genomic DNA, chromosome 2, BAC clone:OJ1581_H09.</title>
        <authorList>
            <person name="Sasaki T."/>
            <person name="Matsumoto T."/>
            <person name="Yamamoto K."/>
        </authorList>
    </citation>
    <scope>NUCLEOTIDE SEQUENCE</scope>
</reference>
<proteinExistence type="predicted"/>
<evidence type="ECO:0000256" key="1">
    <source>
        <dbReference type="SAM" id="SignalP"/>
    </source>
</evidence>
<reference evidence="4" key="3">
    <citation type="journal article" date="2005" name="Nature">
        <title>The map-based sequence of the rice genome.</title>
        <authorList>
            <consortium name="International rice genome sequencing project (IRGSP)"/>
            <person name="Matsumoto T."/>
            <person name="Wu J."/>
            <person name="Kanamori H."/>
            <person name="Katayose Y."/>
            <person name="Fujisawa M."/>
            <person name="Namiki N."/>
            <person name="Mizuno H."/>
            <person name="Yamamoto K."/>
            <person name="Antonio B.A."/>
            <person name="Baba T."/>
            <person name="Sakata K."/>
            <person name="Nagamura Y."/>
            <person name="Aoki H."/>
            <person name="Arikawa K."/>
            <person name="Arita K."/>
            <person name="Bito T."/>
            <person name="Chiden Y."/>
            <person name="Fujitsuka N."/>
            <person name="Fukunaka R."/>
            <person name="Hamada M."/>
            <person name="Harada C."/>
            <person name="Hayashi A."/>
            <person name="Hijishita S."/>
            <person name="Honda M."/>
            <person name="Hosokawa S."/>
            <person name="Ichikawa Y."/>
            <person name="Idonuma A."/>
            <person name="Iijima M."/>
            <person name="Ikeda M."/>
            <person name="Ikeno M."/>
            <person name="Ito K."/>
            <person name="Ito S."/>
            <person name="Ito T."/>
            <person name="Ito Y."/>
            <person name="Ito Y."/>
            <person name="Iwabuchi A."/>
            <person name="Kamiya K."/>
            <person name="Karasawa W."/>
            <person name="Kurita K."/>
            <person name="Katagiri S."/>
            <person name="Kikuta A."/>
            <person name="Kobayashi H."/>
            <person name="Kobayashi N."/>
            <person name="Machita K."/>
            <person name="Maehara T."/>
            <person name="Masukawa M."/>
            <person name="Mizubayashi T."/>
            <person name="Mukai Y."/>
            <person name="Nagasaki H."/>
            <person name="Nagata Y."/>
            <person name="Naito S."/>
            <person name="Nakashima M."/>
            <person name="Nakama Y."/>
            <person name="Nakamichi Y."/>
            <person name="Nakamura M."/>
            <person name="Meguro A."/>
            <person name="Negishi M."/>
            <person name="Ohta I."/>
            <person name="Ohta T."/>
            <person name="Okamoto M."/>
            <person name="Ono N."/>
            <person name="Saji S."/>
            <person name="Sakaguchi M."/>
            <person name="Sakai K."/>
            <person name="Shibata M."/>
            <person name="Shimokawa T."/>
            <person name="Song J."/>
            <person name="Takazaki Y."/>
            <person name="Terasawa K."/>
            <person name="Tsugane M."/>
            <person name="Tsuji K."/>
            <person name="Ueda S."/>
            <person name="Waki K."/>
            <person name="Yamagata H."/>
            <person name="Yamamoto M."/>
            <person name="Yamamoto S."/>
            <person name="Yamane H."/>
            <person name="Yoshiki S."/>
            <person name="Yoshihara R."/>
            <person name="Yukawa K."/>
            <person name="Zhong H."/>
            <person name="Yano M."/>
            <person name="Yuan Q."/>
            <person name="Ouyang S."/>
            <person name="Liu J."/>
            <person name="Jones K.M."/>
            <person name="Gansberger K."/>
            <person name="Moffat K."/>
            <person name="Hill J."/>
            <person name="Bera J."/>
            <person name="Fadrosh D."/>
            <person name="Jin S."/>
            <person name="Johri S."/>
            <person name="Kim M."/>
            <person name="Overton L."/>
            <person name="Reardon M."/>
            <person name="Tsitrin T."/>
            <person name="Vuong H."/>
            <person name="Weaver B."/>
            <person name="Ciecko A."/>
            <person name="Tallon L."/>
            <person name="Jackson J."/>
            <person name="Pai G."/>
            <person name="Aken S.V."/>
            <person name="Utterback T."/>
            <person name="Reidmuller S."/>
            <person name="Feldblyum T."/>
            <person name="Hsiao J."/>
            <person name="Zismann V."/>
            <person name="Iobst S."/>
            <person name="de Vazeille A.R."/>
            <person name="Buell C.R."/>
            <person name="Ying K."/>
            <person name="Li Y."/>
            <person name="Lu T."/>
            <person name="Huang Y."/>
            <person name="Zhao Q."/>
            <person name="Feng Q."/>
            <person name="Zhang L."/>
            <person name="Zhu J."/>
            <person name="Weng Q."/>
            <person name="Mu J."/>
            <person name="Lu Y."/>
            <person name="Fan D."/>
            <person name="Liu Y."/>
            <person name="Guan J."/>
            <person name="Zhang Y."/>
            <person name="Yu S."/>
            <person name="Liu X."/>
            <person name="Zhang Y."/>
            <person name="Hong G."/>
            <person name="Han B."/>
            <person name="Choisne N."/>
            <person name="Demange N."/>
            <person name="Orjeda G."/>
            <person name="Samain S."/>
            <person name="Cattolico L."/>
            <person name="Pelletier E."/>
            <person name="Couloux A."/>
            <person name="Segurens B."/>
            <person name="Wincker P."/>
            <person name="D'Hont A."/>
            <person name="Scarpelli C."/>
            <person name="Weissenbach J."/>
            <person name="Salanoubat M."/>
            <person name="Quetier F."/>
            <person name="Yu Y."/>
            <person name="Kim H.R."/>
            <person name="Rambo T."/>
            <person name="Currie J."/>
            <person name="Collura K."/>
            <person name="Luo M."/>
            <person name="Yang T."/>
            <person name="Ammiraju J.S.S."/>
            <person name="Engler F."/>
            <person name="Soderlund C."/>
            <person name="Wing R.A."/>
            <person name="Palmer L.E."/>
            <person name="de la Bastide M."/>
            <person name="Spiegel L."/>
            <person name="Nascimento L."/>
            <person name="Zutavern T."/>
            <person name="O'Shaughnessy A."/>
            <person name="Dike S."/>
            <person name="Dedhia N."/>
            <person name="Preston R."/>
            <person name="Balija V."/>
            <person name="McCombie W.R."/>
            <person name="Chow T."/>
            <person name="Chen H."/>
            <person name="Chung M."/>
            <person name="Chen C."/>
            <person name="Shaw J."/>
            <person name="Wu H."/>
            <person name="Hsiao K."/>
            <person name="Chao Y."/>
            <person name="Chu M."/>
            <person name="Cheng C."/>
            <person name="Hour A."/>
            <person name="Lee P."/>
            <person name="Lin S."/>
            <person name="Lin Y."/>
            <person name="Liou J."/>
            <person name="Liu S."/>
            <person name="Hsing Y."/>
            <person name="Raghuvanshi S."/>
            <person name="Mohanty A."/>
            <person name="Bharti A.K."/>
            <person name="Gaur A."/>
            <person name="Gupta V."/>
            <person name="Kumar D."/>
            <person name="Ravi V."/>
            <person name="Vij S."/>
            <person name="Kapur A."/>
            <person name="Khurana P."/>
            <person name="Khurana P."/>
            <person name="Khurana J.P."/>
            <person name="Tyagi A.K."/>
            <person name="Gaikwad K."/>
            <person name="Singh A."/>
            <person name="Dalal V."/>
            <person name="Srivastava S."/>
            <person name="Dixit A."/>
            <person name="Pal A.K."/>
            <person name="Ghazi I.A."/>
            <person name="Yadav M."/>
            <person name="Pandit A."/>
            <person name="Bhargava A."/>
            <person name="Sureshbabu K."/>
            <person name="Batra K."/>
            <person name="Sharma T.R."/>
            <person name="Mohapatra T."/>
            <person name="Singh N.K."/>
            <person name="Messing J."/>
            <person name="Nelson A.B."/>
            <person name="Fuks G."/>
            <person name="Kavchok S."/>
            <person name="Keizer G."/>
            <person name="Linton E."/>
            <person name="Llaca V."/>
            <person name="Song R."/>
            <person name="Tanyolac B."/>
            <person name="Young S."/>
            <person name="Ho-Il K."/>
            <person name="Hahn J.H."/>
            <person name="Sangsakoo G."/>
            <person name="Vanavichit A."/>
            <person name="de Mattos Luiz.A.T."/>
            <person name="Zimmer P.D."/>
            <person name="Malone G."/>
            <person name="Dellagostin O."/>
            <person name="de Oliveira A.C."/>
            <person name="Bevan M."/>
            <person name="Bancroft I."/>
            <person name="Minx P."/>
            <person name="Cordum H."/>
            <person name="Wilson R."/>
            <person name="Cheng Z."/>
            <person name="Jin W."/>
            <person name="Jiang J."/>
            <person name="Leong S.A."/>
            <person name="Iwama H."/>
            <person name="Gojobori T."/>
            <person name="Itoh T."/>
            <person name="Niimura Y."/>
            <person name="Fujii Y."/>
            <person name="Habara T."/>
            <person name="Sakai H."/>
            <person name="Sato Y."/>
            <person name="Wilson G."/>
            <person name="Kumar K."/>
            <person name="McCouch S."/>
            <person name="Juretic N."/>
            <person name="Hoen D."/>
            <person name="Wright S."/>
            <person name="Bruskiewich R."/>
            <person name="Bureau T."/>
            <person name="Miyao A."/>
            <person name="Hirochika H."/>
            <person name="Nishikawa T."/>
            <person name="Kadowaki K."/>
            <person name="Sugiura M."/>
            <person name="Burr B."/>
            <person name="Sasaki T."/>
        </authorList>
    </citation>
    <scope>NUCLEOTIDE SEQUENCE [LARGE SCALE GENOMIC DNA]</scope>
    <source>
        <strain evidence="4">cv. Nipponbare</strain>
    </source>
</reference>
<evidence type="ECO:0000313" key="4">
    <source>
        <dbReference type="Proteomes" id="UP000000763"/>
    </source>
</evidence>
<name>Q6H5X4_ORYSJ</name>
<feature type="chain" id="PRO_5010141978" evidence="1">
    <location>
        <begin position="21"/>
        <end position="188"/>
    </location>
</feature>
<dbReference type="EMBL" id="AP005513">
    <property type="protein sequence ID" value="BAD25875.1"/>
    <property type="molecule type" value="Genomic_DNA"/>
</dbReference>
<accession>Q6H5X4</accession>
<dbReference type="InterPro" id="IPR011065">
    <property type="entry name" value="Kunitz_inhibitor_STI-like_sf"/>
</dbReference>
<dbReference type="PANTHER" id="PTHR33107">
    <property type="entry name" value="KUNITZ TRYPSIN INHIBITOR 2"/>
    <property type="match status" value="1"/>
</dbReference>
<dbReference type="Pfam" id="PF00197">
    <property type="entry name" value="Kunitz_legume"/>
    <property type="match status" value="1"/>
</dbReference>
<feature type="signal peptide" evidence="1">
    <location>
        <begin position="1"/>
        <end position="20"/>
    </location>
</feature>
<evidence type="ECO:0000313" key="3">
    <source>
        <dbReference type="EMBL" id="BAD25875.1"/>
    </source>
</evidence>
<dbReference type="Gene3D" id="2.80.10.50">
    <property type="match status" value="2"/>
</dbReference>
<protein>
    <submittedName>
        <fullName evidence="3">Uncharacterized protein</fullName>
    </submittedName>
</protein>
<dbReference type="SUPFAM" id="SSF50386">
    <property type="entry name" value="STI-like"/>
    <property type="match status" value="1"/>
</dbReference>
<dbReference type="MEROPS" id="I03.004"/>
<dbReference type="PANTHER" id="PTHR33107:SF5">
    <property type="entry name" value="KUNITZ TRYPSIN INHIBITOR 5"/>
    <property type="match status" value="1"/>
</dbReference>
<dbReference type="SMART" id="SM00452">
    <property type="entry name" value="STI"/>
    <property type="match status" value="1"/>
</dbReference>
<organism evidence="3 4">
    <name type="scientific">Oryza sativa subsp. japonica</name>
    <name type="common">Rice</name>
    <dbReference type="NCBI Taxonomy" id="39947"/>
    <lineage>
        <taxon>Eukaryota</taxon>
        <taxon>Viridiplantae</taxon>
        <taxon>Streptophyta</taxon>
        <taxon>Embryophyta</taxon>
        <taxon>Tracheophyta</taxon>
        <taxon>Spermatophyta</taxon>
        <taxon>Magnoliopsida</taxon>
        <taxon>Liliopsida</taxon>
        <taxon>Poales</taxon>
        <taxon>Poaceae</taxon>
        <taxon>BOP clade</taxon>
        <taxon>Oryzoideae</taxon>
        <taxon>Oryzeae</taxon>
        <taxon>Oryzinae</taxon>
        <taxon>Oryza</taxon>
        <taxon>Oryza sativa</taxon>
    </lineage>
</organism>
<dbReference type="GO" id="GO:0004866">
    <property type="term" value="F:endopeptidase inhibitor activity"/>
    <property type="evidence" value="ECO:0007669"/>
    <property type="project" value="InterPro"/>
</dbReference>
<gene>
    <name evidence="2" type="ORF">OJ1581_H09.10</name>
    <name evidence="3" type="ORF">OSJNBa0014E22.4</name>
</gene>